<sequence>MMSFESFYLSLAIEDALKQYVAIHAWQVEGIHAAQAYLETGEAIPREQVMAELEMWVAEAMQKGWLES</sequence>
<evidence type="ECO:0000313" key="1">
    <source>
        <dbReference type="EMBL" id="PIE82818.1"/>
    </source>
</evidence>
<dbReference type="AlphaFoldDB" id="A0A2G6PE51"/>
<accession>A0A2G6PE51</accession>
<proteinExistence type="predicted"/>
<organism evidence="1 2">
    <name type="scientific">Candidatus Contendibacter odensensis</name>
    <dbReference type="NCBI Taxonomy" id="1400860"/>
    <lineage>
        <taxon>Bacteria</taxon>
        <taxon>Pseudomonadati</taxon>
        <taxon>Pseudomonadota</taxon>
        <taxon>Gammaproteobacteria</taxon>
        <taxon>Candidatus Competibacteraceae</taxon>
        <taxon>Candidatus Contendibacter</taxon>
    </lineage>
</organism>
<name>A0A2G6PE51_9GAMM</name>
<protein>
    <submittedName>
        <fullName evidence="1">Uncharacterized protein</fullName>
    </submittedName>
</protein>
<dbReference type="Proteomes" id="UP000229278">
    <property type="component" value="Unassembled WGS sequence"/>
</dbReference>
<evidence type="ECO:0000313" key="2">
    <source>
        <dbReference type="Proteomes" id="UP000229278"/>
    </source>
</evidence>
<comment type="caution">
    <text evidence="1">The sequence shown here is derived from an EMBL/GenBank/DDBJ whole genome shotgun (WGS) entry which is preliminary data.</text>
</comment>
<reference evidence="1 2" key="1">
    <citation type="submission" date="2017-10" db="EMBL/GenBank/DDBJ databases">
        <title>Novel microbial diversity and functional potential in the marine mammal oral microbiome.</title>
        <authorList>
            <person name="Dudek N.K."/>
            <person name="Sun C.L."/>
            <person name="Burstein D."/>
            <person name="Kantor R.S."/>
            <person name="Aliaga Goltsman D.S."/>
            <person name="Bik E.M."/>
            <person name="Thomas B.C."/>
            <person name="Banfield J.F."/>
            <person name="Relman D.A."/>
        </authorList>
    </citation>
    <scope>NUCLEOTIDE SEQUENCE [LARGE SCALE GENOMIC DNA]</scope>
    <source>
        <strain evidence="1">DOLJORAL78_50_517</strain>
    </source>
</reference>
<gene>
    <name evidence="1" type="ORF">CSA09_04510</name>
</gene>
<dbReference type="EMBL" id="PDTV01000011">
    <property type="protein sequence ID" value="PIE82818.1"/>
    <property type="molecule type" value="Genomic_DNA"/>
</dbReference>